<dbReference type="SUPFAM" id="SSF54928">
    <property type="entry name" value="RNA-binding domain, RBD"/>
    <property type="match status" value="2"/>
</dbReference>
<dbReference type="InterPro" id="IPR000504">
    <property type="entry name" value="RRM_dom"/>
</dbReference>
<dbReference type="InterPro" id="IPR012677">
    <property type="entry name" value="Nucleotide-bd_a/b_plait_sf"/>
</dbReference>
<dbReference type="GO" id="GO:0005684">
    <property type="term" value="C:U2-type spliceosomal complex"/>
    <property type="evidence" value="ECO:0007669"/>
    <property type="project" value="TreeGrafter"/>
</dbReference>
<feature type="compositionally biased region" description="Polar residues" evidence="8">
    <location>
        <begin position="7"/>
        <end position="16"/>
    </location>
</feature>
<sequence>MSAPAQDFQQGATTWGQEDHEAGNAAIGATSTSTDANAPAAAAGEEGGGSGPQVAQQNMHYIEETGRWTYTDAEGISFEYDENLKAWFPMFNEQLIQAQQSAYGETIPDNLESVYAENARRQKRKKDDTEDIYHSGTSHPISHSYNNDDEEEEQDEDRGDAHEILGLAGRESDFPPGLASIPGQSDGSGNKYANKKQKQPKGKQERKPKPISSVFVTGLPLDTDLEEMMDVFKKGGVFMEDENEKPRIKLYTNSQGQRNGEALVTYLRHESVALAVDLLDDTEYRPGVEKGRIRVQQAQFKEKERTATTPAGLTEERKKKVQKKYQKLEKKLDWFDDENLVKADKWNKVCILKHMFTLQELEADPTLLLDLKEDIREECEKCGEVTNVVIYDHHPEGVVSVRFKEKESAELCVKLMSGRFFAGQRVVAEIYDGHTKYESQKSKEELEEEEKLRLDRYAKWLEAEEERSQAEKVAASASGGGGGSSEVMEVKEEEEEEEEGHGRIAADAPTP</sequence>
<evidence type="ECO:0000256" key="2">
    <source>
        <dbReference type="ARBA" id="ARBA00022664"/>
    </source>
</evidence>
<dbReference type="PANTHER" id="PTHR15608">
    <property type="entry name" value="SPLICING FACTOR U2AF-ASSOCIATED PROTEIN 2"/>
    <property type="match status" value="1"/>
</dbReference>
<dbReference type="InterPro" id="IPR034392">
    <property type="entry name" value="TatSF1-like_RRM1"/>
</dbReference>
<name>A0AAD4DA40_9FUNG</name>
<reference evidence="10" key="1">
    <citation type="journal article" date="2020" name="Fungal Divers.">
        <title>Resolving the Mortierellaceae phylogeny through synthesis of multi-gene phylogenetics and phylogenomics.</title>
        <authorList>
            <person name="Vandepol N."/>
            <person name="Liber J."/>
            <person name="Desiro A."/>
            <person name="Na H."/>
            <person name="Kennedy M."/>
            <person name="Barry K."/>
            <person name="Grigoriev I.V."/>
            <person name="Miller A.N."/>
            <person name="O'Donnell K."/>
            <person name="Stajich J.E."/>
            <person name="Bonito G."/>
        </authorList>
    </citation>
    <scope>NUCLEOTIDE SEQUENCE</scope>
    <source>
        <strain evidence="10">NRRL 28262</strain>
    </source>
</reference>
<keyword evidence="5" id="KW-0508">mRNA splicing</keyword>
<evidence type="ECO:0000259" key="9">
    <source>
        <dbReference type="PROSITE" id="PS50102"/>
    </source>
</evidence>
<feature type="region of interest" description="Disordered" evidence="8">
    <location>
        <begin position="467"/>
        <end position="511"/>
    </location>
</feature>
<keyword evidence="4 6" id="KW-0694">RNA-binding</keyword>
<feature type="compositionally biased region" description="Low complexity" evidence="8">
    <location>
        <begin position="29"/>
        <end position="44"/>
    </location>
</feature>
<proteinExistence type="inferred from homology"/>
<keyword evidence="7" id="KW-0175">Coiled coil</keyword>
<feature type="coiled-coil region" evidence="7">
    <location>
        <begin position="311"/>
        <end position="338"/>
    </location>
</feature>
<evidence type="ECO:0000256" key="8">
    <source>
        <dbReference type="SAM" id="MobiDB-lite"/>
    </source>
</evidence>
<feature type="domain" description="RRM" evidence="9">
    <location>
        <begin position="212"/>
        <end position="300"/>
    </location>
</feature>
<evidence type="ECO:0000256" key="6">
    <source>
        <dbReference type="PROSITE-ProRule" id="PRU00176"/>
    </source>
</evidence>
<keyword evidence="2" id="KW-0507">mRNA processing</keyword>
<dbReference type="AlphaFoldDB" id="A0AAD4DA40"/>
<feature type="region of interest" description="Disordered" evidence="8">
    <location>
        <begin position="1"/>
        <end position="54"/>
    </location>
</feature>
<dbReference type="PROSITE" id="PS50102">
    <property type="entry name" value="RRM"/>
    <property type="match status" value="1"/>
</dbReference>
<dbReference type="InterPro" id="IPR035979">
    <property type="entry name" value="RBD_domain_sf"/>
</dbReference>
<dbReference type="CDD" id="cd12282">
    <property type="entry name" value="RRM2_TatSF1_like"/>
    <property type="match status" value="1"/>
</dbReference>
<evidence type="ECO:0000313" key="10">
    <source>
        <dbReference type="EMBL" id="KAG0272559.1"/>
    </source>
</evidence>
<evidence type="ECO:0000256" key="4">
    <source>
        <dbReference type="ARBA" id="ARBA00022884"/>
    </source>
</evidence>
<evidence type="ECO:0000256" key="7">
    <source>
        <dbReference type="SAM" id="Coils"/>
    </source>
</evidence>
<evidence type="ECO:0000256" key="3">
    <source>
        <dbReference type="ARBA" id="ARBA00022737"/>
    </source>
</evidence>
<protein>
    <recommendedName>
        <fullName evidence="9">RRM domain-containing protein</fullName>
    </recommendedName>
</protein>
<dbReference type="InterPro" id="IPR034393">
    <property type="entry name" value="TatSF1-like"/>
</dbReference>
<dbReference type="Gene3D" id="3.30.70.330">
    <property type="match status" value="2"/>
</dbReference>
<keyword evidence="11" id="KW-1185">Reference proteome</keyword>
<feature type="region of interest" description="Disordered" evidence="8">
    <location>
        <begin position="118"/>
        <end position="211"/>
    </location>
</feature>
<dbReference type="SMART" id="SM00360">
    <property type="entry name" value="RRM"/>
    <property type="match status" value="2"/>
</dbReference>
<gene>
    <name evidence="10" type="ORF">BGZ95_011686</name>
</gene>
<dbReference type="GO" id="GO:0000398">
    <property type="term" value="P:mRNA splicing, via spliceosome"/>
    <property type="evidence" value="ECO:0007669"/>
    <property type="project" value="InterPro"/>
</dbReference>
<evidence type="ECO:0000256" key="5">
    <source>
        <dbReference type="ARBA" id="ARBA00023187"/>
    </source>
</evidence>
<comment type="caution">
    <text evidence="10">The sequence shown here is derived from an EMBL/GenBank/DDBJ whole genome shotgun (WGS) entry which is preliminary data.</text>
</comment>
<dbReference type="PANTHER" id="PTHR15608:SF0">
    <property type="entry name" value="HIV TAT-SPECIFIC FACTOR 1"/>
    <property type="match status" value="1"/>
</dbReference>
<evidence type="ECO:0000256" key="1">
    <source>
        <dbReference type="ARBA" id="ARBA00007747"/>
    </source>
</evidence>
<feature type="compositionally biased region" description="Acidic residues" evidence="8">
    <location>
        <begin position="147"/>
        <end position="158"/>
    </location>
</feature>
<keyword evidence="3" id="KW-0677">Repeat</keyword>
<dbReference type="Pfam" id="PF00076">
    <property type="entry name" value="RRM_1"/>
    <property type="match status" value="2"/>
</dbReference>
<organism evidence="10 11">
    <name type="scientific">Linnemannia exigua</name>
    <dbReference type="NCBI Taxonomy" id="604196"/>
    <lineage>
        <taxon>Eukaryota</taxon>
        <taxon>Fungi</taxon>
        <taxon>Fungi incertae sedis</taxon>
        <taxon>Mucoromycota</taxon>
        <taxon>Mortierellomycotina</taxon>
        <taxon>Mortierellomycetes</taxon>
        <taxon>Mortierellales</taxon>
        <taxon>Mortierellaceae</taxon>
        <taxon>Linnemannia</taxon>
    </lineage>
</organism>
<dbReference type="EMBL" id="JAAAIL010000903">
    <property type="protein sequence ID" value="KAG0272559.1"/>
    <property type="molecule type" value="Genomic_DNA"/>
</dbReference>
<dbReference type="FunFam" id="3.30.70.330:FF:000105">
    <property type="entry name" value="HIV Tat-specific factor 1 homolog"/>
    <property type="match status" value="1"/>
</dbReference>
<feature type="compositionally biased region" description="Polar residues" evidence="8">
    <location>
        <begin position="135"/>
        <end position="145"/>
    </location>
</feature>
<dbReference type="Proteomes" id="UP001194580">
    <property type="component" value="Unassembled WGS sequence"/>
</dbReference>
<accession>A0AAD4DA40</accession>
<dbReference type="GO" id="GO:0005686">
    <property type="term" value="C:U2 snRNP"/>
    <property type="evidence" value="ECO:0007669"/>
    <property type="project" value="TreeGrafter"/>
</dbReference>
<evidence type="ECO:0000313" key="11">
    <source>
        <dbReference type="Proteomes" id="UP001194580"/>
    </source>
</evidence>
<dbReference type="GO" id="GO:0003723">
    <property type="term" value="F:RNA binding"/>
    <property type="evidence" value="ECO:0007669"/>
    <property type="project" value="UniProtKB-UniRule"/>
</dbReference>
<dbReference type="CDD" id="cd12281">
    <property type="entry name" value="RRM1_TatSF1_like"/>
    <property type="match status" value="1"/>
</dbReference>
<comment type="similarity">
    <text evidence="1">Belongs to the HTATSF1 family.</text>
</comment>